<sequence>MAKENTDWGYDRIVGALANLGYTLSDETVGNILRRHGIPPAPERKCRASWTDFIRTHMSVLAGTDFFSVEVLTLRGLVTYYVLFFIHLESRRVEAAGITPHPNEAWMKQIARNVTMDEWGFLGNCRYLIHDRDTKFTDSFRAIVNRAT</sequence>
<gene>
    <name evidence="1" type="ORF">S01H4_32199</name>
</gene>
<organism evidence="1">
    <name type="scientific">marine sediment metagenome</name>
    <dbReference type="NCBI Taxonomy" id="412755"/>
    <lineage>
        <taxon>unclassified sequences</taxon>
        <taxon>metagenomes</taxon>
        <taxon>ecological metagenomes</taxon>
    </lineage>
</organism>
<proteinExistence type="predicted"/>
<reference evidence="1" key="1">
    <citation type="journal article" date="2014" name="Front. Microbiol.">
        <title>High frequency of phylogenetically diverse reductive dehalogenase-homologous genes in deep subseafloor sedimentary metagenomes.</title>
        <authorList>
            <person name="Kawai M."/>
            <person name="Futagami T."/>
            <person name="Toyoda A."/>
            <person name="Takaki Y."/>
            <person name="Nishi S."/>
            <person name="Hori S."/>
            <person name="Arai W."/>
            <person name="Tsubouchi T."/>
            <person name="Morono Y."/>
            <person name="Uchiyama I."/>
            <person name="Ito T."/>
            <person name="Fujiyama A."/>
            <person name="Inagaki F."/>
            <person name="Takami H."/>
        </authorList>
    </citation>
    <scope>NUCLEOTIDE SEQUENCE</scope>
    <source>
        <strain evidence="1">Expedition CK06-06</strain>
    </source>
</reference>
<accession>X1BZ17</accession>
<comment type="caution">
    <text evidence="1">The sequence shown here is derived from an EMBL/GenBank/DDBJ whole genome shotgun (WGS) entry which is preliminary data.</text>
</comment>
<dbReference type="EMBL" id="BART01016801">
    <property type="protein sequence ID" value="GAG86367.1"/>
    <property type="molecule type" value="Genomic_DNA"/>
</dbReference>
<dbReference type="AlphaFoldDB" id="X1BZ17"/>
<protein>
    <recommendedName>
        <fullName evidence="2">Integrase catalytic domain-containing protein</fullName>
    </recommendedName>
</protein>
<evidence type="ECO:0000313" key="1">
    <source>
        <dbReference type="EMBL" id="GAG86367.1"/>
    </source>
</evidence>
<evidence type="ECO:0008006" key="2">
    <source>
        <dbReference type="Google" id="ProtNLM"/>
    </source>
</evidence>
<name>X1BZ17_9ZZZZ</name>